<dbReference type="PROSITE" id="PS01124">
    <property type="entry name" value="HTH_ARAC_FAMILY_2"/>
    <property type="match status" value="1"/>
</dbReference>
<evidence type="ECO:0000259" key="5">
    <source>
        <dbReference type="PROSITE" id="PS01124"/>
    </source>
</evidence>
<comment type="caution">
    <text evidence="6">The sequence shown here is derived from an EMBL/GenBank/DDBJ whole genome shotgun (WGS) entry which is preliminary data.</text>
</comment>
<feature type="domain" description="HTH araC/xylS-type" evidence="5">
    <location>
        <begin position="472"/>
        <end position="574"/>
    </location>
</feature>
<proteinExistence type="predicted"/>
<evidence type="ECO:0000256" key="1">
    <source>
        <dbReference type="ARBA" id="ARBA00023015"/>
    </source>
</evidence>
<keyword evidence="2" id="KW-0238">DNA-binding</keyword>
<dbReference type="SUPFAM" id="SSF48452">
    <property type="entry name" value="TPR-like"/>
    <property type="match status" value="1"/>
</dbReference>
<sequence length="586" mass="68568">MLRFYSFTITLLLQNLFFSQSIKNFTVPDSLKNKNFEQLQKAYDKVFRIDNDKAELYANSILLKGKKEKNNTFIYDGYYKIAHTKGLKSENGHPYADSLINITKNVDTKEYPAKAHIIKGILYNYDWKYAEALDHYIDAQKLSKNKNPDQFFYIKKLIGILKTATDENKEALPLFLEYYNYQKQKINTKNKDVKSYIGSIFSVANCYNKDKQYKNALNYIDIGLKECNKFKDYTHYPYFVSGTGIANYYLKNYKIASDNHLKAENSFLKNKDYGNLAITYYFLGKINHDIHKDNIAVNYFIKADSVLAFSKEFYPITRDGYEVLIDYYKKTGDKEKQLKYIDKLFYADSIINNSKQYLSKEIYRKYDTPILLQKKEDLINDLNNKNYILYWCLGGGFVILLALLFMFLKNKKKVREYEQQAELLLRSSIKPTDIVQQISVSKVEEIKEDNPVLQKPKTTVPNNILVEIKSQLEIFEANKEFLQKNITVDGLAKDLGTNRDYLSKTVNDLKGKNFSQYMNELRINYIIEELKTNKVLRKHTISAIAEDIGFNNSESFSNAFKKITGTLPSYYIKLLQSQNFENEDFV</sequence>
<dbReference type="SMART" id="SM00342">
    <property type="entry name" value="HTH_ARAC"/>
    <property type="match status" value="1"/>
</dbReference>
<gene>
    <name evidence="6" type="ORF">AR686_02560</name>
</gene>
<evidence type="ECO:0000313" key="6">
    <source>
        <dbReference type="EMBL" id="KUJ57663.1"/>
    </source>
</evidence>
<dbReference type="InterPro" id="IPR018060">
    <property type="entry name" value="HTH_AraC"/>
</dbReference>
<keyword evidence="4" id="KW-1133">Transmembrane helix</keyword>
<evidence type="ECO:0000313" key="7">
    <source>
        <dbReference type="Proteomes" id="UP000054388"/>
    </source>
</evidence>
<dbReference type="Pfam" id="PF12833">
    <property type="entry name" value="HTH_18"/>
    <property type="match status" value="1"/>
</dbReference>
<dbReference type="RefSeq" id="WP_059135634.1">
    <property type="nucleotide sequence ID" value="NZ_LMAI01000002.1"/>
</dbReference>
<dbReference type="SUPFAM" id="SSF46689">
    <property type="entry name" value="Homeodomain-like"/>
    <property type="match status" value="1"/>
</dbReference>
<keyword evidence="3" id="KW-0804">Transcription</keyword>
<dbReference type="GO" id="GO:0003700">
    <property type="term" value="F:DNA-binding transcription factor activity"/>
    <property type="evidence" value="ECO:0007669"/>
    <property type="project" value="InterPro"/>
</dbReference>
<protein>
    <recommendedName>
        <fullName evidence="5">HTH araC/xylS-type domain-containing protein</fullName>
    </recommendedName>
</protein>
<dbReference type="Gene3D" id="1.10.10.60">
    <property type="entry name" value="Homeodomain-like"/>
    <property type="match status" value="2"/>
</dbReference>
<name>A0A101CK18_9FLAO</name>
<evidence type="ECO:0000256" key="3">
    <source>
        <dbReference type="ARBA" id="ARBA00023163"/>
    </source>
</evidence>
<organism evidence="6 7">
    <name type="scientific">Chryseobacterium aquaticum subsp. greenlandense</name>
    <dbReference type="NCBI Taxonomy" id="345663"/>
    <lineage>
        <taxon>Bacteria</taxon>
        <taxon>Pseudomonadati</taxon>
        <taxon>Bacteroidota</taxon>
        <taxon>Flavobacteriia</taxon>
        <taxon>Flavobacteriales</taxon>
        <taxon>Weeksellaceae</taxon>
        <taxon>Chryseobacterium group</taxon>
        <taxon>Chryseobacterium</taxon>
    </lineage>
</organism>
<accession>A0A101CK18</accession>
<dbReference type="GO" id="GO:0043565">
    <property type="term" value="F:sequence-specific DNA binding"/>
    <property type="evidence" value="ECO:0007669"/>
    <property type="project" value="InterPro"/>
</dbReference>
<keyword evidence="4" id="KW-0812">Transmembrane</keyword>
<dbReference type="InterPro" id="IPR011990">
    <property type="entry name" value="TPR-like_helical_dom_sf"/>
</dbReference>
<dbReference type="PANTHER" id="PTHR43280:SF2">
    <property type="entry name" value="HTH-TYPE TRANSCRIPTIONAL REGULATOR EXSA"/>
    <property type="match status" value="1"/>
</dbReference>
<reference evidence="6 7" key="1">
    <citation type="submission" date="2015-10" db="EMBL/GenBank/DDBJ databases">
        <title>Genome sequence of Chryseobacterium greenlandense.</title>
        <authorList>
            <person name="Newman J."/>
            <person name="Fischer K."/>
            <person name="Miller J."/>
        </authorList>
    </citation>
    <scope>NUCLEOTIDE SEQUENCE [LARGE SCALE GENOMIC DNA]</scope>
    <source>
        <strain evidence="6 7">UMB34</strain>
    </source>
</reference>
<keyword evidence="1" id="KW-0805">Transcription regulation</keyword>
<dbReference type="InterPro" id="IPR009057">
    <property type="entry name" value="Homeodomain-like_sf"/>
</dbReference>
<dbReference type="PANTHER" id="PTHR43280">
    <property type="entry name" value="ARAC-FAMILY TRANSCRIPTIONAL REGULATOR"/>
    <property type="match status" value="1"/>
</dbReference>
<dbReference type="EMBL" id="LMAI01000002">
    <property type="protein sequence ID" value="KUJ57663.1"/>
    <property type="molecule type" value="Genomic_DNA"/>
</dbReference>
<feature type="transmembrane region" description="Helical" evidence="4">
    <location>
        <begin position="388"/>
        <end position="408"/>
    </location>
</feature>
<dbReference type="Proteomes" id="UP000054388">
    <property type="component" value="Unassembled WGS sequence"/>
</dbReference>
<dbReference type="AlphaFoldDB" id="A0A101CK18"/>
<keyword evidence="4" id="KW-0472">Membrane</keyword>
<evidence type="ECO:0000256" key="4">
    <source>
        <dbReference type="SAM" id="Phobius"/>
    </source>
</evidence>
<evidence type="ECO:0000256" key="2">
    <source>
        <dbReference type="ARBA" id="ARBA00023125"/>
    </source>
</evidence>
<dbReference type="Gene3D" id="1.25.40.10">
    <property type="entry name" value="Tetratricopeptide repeat domain"/>
    <property type="match status" value="1"/>
</dbReference>